<dbReference type="RefSeq" id="WP_089463403.1">
    <property type="nucleotide sequence ID" value="NZ_CM009576.1"/>
</dbReference>
<comment type="caution">
    <text evidence="1">The sequence shown here is derived from an EMBL/GenBank/DDBJ whole genome shotgun (WGS) entry which is preliminary data.</text>
</comment>
<dbReference type="EMBL" id="PQVP01000001">
    <property type="protein sequence ID" value="POZ86144.1"/>
    <property type="molecule type" value="Genomic_DNA"/>
</dbReference>
<evidence type="ECO:0000313" key="2">
    <source>
        <dbReference type="Proteomes" id="UP000238655"/>
    </source>
</evidence>
<organism evidence="1 2">
    <name type="scientific">Burkholderia contaminans</name>
    <dbReference type="NCBI Taxonomy" id="488447"/>
    <lineage>
        <taxon>Bacteria</taxon>
        <taxon>Pseudomonadati</taxon>
        <taxon>Pseudomonadota</taxon>
        <taxon>Betaproteobacteria</taxon>
        <taxon>Burkholderiales</taxon>
        <taxon>Burkholderiaceae</taxon>
        <taxon>Burkholderia</taxon>
        <taxon>Burkholderia cepacia complex</taxon>
    </lineage>
</organism>
<reference evidence="1 2" key="1">
    <citation type="submission" date="2018-01" db="EMBL/GenBank/DDBJ databases">
        <title>Successful Treatment of Persistent Burkholderia cepacia Bacteremia with Ceftazidime-Avibactam.</title>
        <authorList>
            <person name="Tamma P."/>
            <person name="Fan Y."/>
            <person name="Bergman Y."/>
            <person name="Sick-Samuels A."/>
            <person name="Hsu A."/>
            <person name="Timp W."/>
            <person name="Simner P."/>
        </authorList>
    </citation>
    <scope>NUCLEOTIDE SEQUENCE [LARGE SCALE GENOMIC DNA]</scope>
    <source>
        <strain evidence="1 2">170816</strain>
    </source>
</reference>
<dbReference type="AlphaFoldDB" id="A0A2S5E4A8"/>
<protein>
    <submittedName>
        <fullName evidence="1">Uncharacterized protein</fullName>
    </submittedName>
</protein>
<sequence length="98" mass="10542">MPTALLLRTTHSHLYPGSIVTLDHDAPRSGKPQPAVVEFADGSGATATLVCIDGEALELAIDAYVTQKRHAVAARRWLLKPSGTARTEWRVAQRLAVA</sequence>
<accession>A0A2S5E4A8</accession>
<gene>
    <name evidence="1" type="ORF">C3743_06465</name>
</gene>
<name>A0A2S5E4A8_9BURK</name>
<dbReference type="Proteomes" id="UP000238655">
    <property type="component" value="Chromosome 2"/>
</dbReference>
<proteinExistence type="predicted"/>
<evidence type="ECO:0000313" key="1">
    <source>
        <dbReference type="EMBL" id="POZ86144.1"/>
    </source>
</evidence>